<dbReference type="KEGG" id="nag:AArcMg_3414"/>
<evidence type="ECO:0000313" key="2">
    <source>
        <dbReference type="EMBL" id="AXR83394.1"/>
    </source>
</evidence>
<dbReference type="EMBL" id="CP027033">
    <property type="protein sequence ID" value="AXR83394.1"/>
    <property type="molecule type" value="Genomic_DNA"/>
</dbReference>
<evidence type="ECO:0000313" key="3">
    <source>
        <dbReference type="Proteomes" id="UP000258613"/>
    </source>
</evidence>
<accession>A0A346PJC6</accession>
<gene>
    <name evidence="1" type="ORF">AArc1_3320</name>
    <name evidence="2" type="ORF">AArcMg_3414</name>
</gene>
<reference evidence="4" key="1">
    <citation type="submission" date="2017-10" db="EMBL/GenBank/DDBJ databases">
        <title>Phenotypic and genomic properties of facultatively anaerobic sulfur-reducing natronoarchaea from hypersaline soda lakes.</title>
        <authorList>
            <person name="Sorokin D.Y."/>
            <person name="Kublanov I.V."/>
            <person name="Roman P."/>
            <person name="Sinninghe Damste J.S."/>
            <person name="Golyshin P.N."/>
            <person name="Rojo D."/>
            <person name="Ciordia S."/>
            <person name="Mena Md.C."/>
            <person name="Ferrer M."/>
            <person name="Messina E."/>
            <person name="Smedile F."/>
            <person name="La Spada G."/>
            <person name="La Cono V."/>
            <person name="Yakimov M.M."/>
        </authorList>
    </citation>
    <scope>NUCLEOTIDE SEQUENCE [LARGE SCALE GENOMIC DNA]</scope>
    <source>
        <strain evidence="4">AArc1</strain>
    </source>
</reference>
<dbReference type="AlphaFoldDB" id="A0A346PJC6"/>
<keyword evidence="3" id="KW-1185">Reference proteome</keyword>
<dbReference type="EMBL" id="CP024047">
    <property type="protein sequence ID" value="AXR79621.1"/>
    <property type="molecule type" value="Genomic_DNA"/>
</dbReference>
<dbReference type="Proteomes" id="UP000258707">
    <property type="component" value="Chromosome"/>
</dbReference>
<name>A0A346PJC6_9EURY</name>
<organism evidence="1 4">
    <name type="scientific">Natrarchaeobaculum sulfurireducens</name>
    <dbReference type="NCBI Taxonomy" id="2044521"/>
    <lineage>
        <taxon>Archaea</taxon>
        <taxon>Methanobacteriati</taxon>
        <taxon>Methanobacteriota</taxon>
        <taxon>Stenosarchaea group</taxon>
        <taxon>Halobacteria</taxon>
        <taxon>Halobacteriales</taxon>
        <taxon>Natrialbaceae</taxon>
        <taxon>Natrarchaeobaculum</taxon>
    </lineage>
</organism>
<accession>A0A346PV49</accession>
<dbReference type="KEGG" id="nan:AArc1_3320"/>
<proteinExistence type="predicted"/>
<evidence type="ECO:0000313" key="4">
    <source>
        <dbReference type="Proteomes" id="UP000258707"/>
    </source>
</evidence>
<evidence type="ECO:0000313" key="1">
    <source>
        <dbReference type="EMBL" id="AXR79621.1"/>
    </source>
</evidence>
<reference evidence="1" key="3">
    <citation type="journal article" date="2019" name="Int. J. Syst. Evol. Microbiol.">
        <title>Natronolimnobius sulfurireducens sp. nov. and Halalkaliarchaeum desulfuricum gen. nov., sp. nov., the first sulfur-respiring alkaliphilic haloarchaea from hypersaline alkaline lakes.</title>
        <authorList>
            <person name="Sorokin D.Y."/>
            <person name="Yakimov M."/>
            <person name="Messina E."/>
            <person name="Merkel A.Y."/>
            <person name="Bale N.J."/>
            <person name="Sinninghe Damste J.S."/>
        </authorList>
    </citation>
    <scope>NUCLEOTIDE SEQUENCE</scope>
    <source>
        <strain evidence="2">AArc-Mg</strain>
        <strain evidence="1">AArc1</strain>
    </source>
</reference>
<sequence length="51" mass="5736">MYLCDELETAHVQLRRRVARSVTPVAVYGLKRHVQTGENKDHVEDGNETGG</sequence>
<dbReference type="Proteomes" id="UP000258613">
    <property type="component" value="Chromosome"/>
</dbReference>
<protein>
    <submittedName>
        <fullName evidence="1">Uncharacterized protein</fullName>
    </submittedName>
</protein>
<reference evidence="3" key="2">
    <citation type="submission" date="2018-02" db="EMBL/GenBank/DDBJ databases">
        <title>Phenotypic and genomic properties of facultatively anaerobic sulfur-reducing natronoarchaea from hypersaline soda lakes.</title>
        <authorList>
            <person name="Sorokin D.Y."/>
            <person name="Kublanov I.V."/>
            <person name="Roman P."/>
            <person name="Sinninghe Damste J.S."/>
            <person name="Golyshin P.N."/>
            <person name="Rojo D."/>
            <person name="Ciordia S."/>
            <person name="Mena M.D.C."/>
            <person name="Ferrer M."/>
            <person name="Messina E."/>
            <person name="Smedile F."/>
            <person name="La Spada G."/>
            <person name="La Cono V."/>
            <person name="Yakimov M.M."/>
        </authorList>
    </citation>
    <scope>NUCLEOTIDE SEQUENCE [LARGE SCALE GENOMIC DNA]</scope>
    <source>
        <strain evidence="3">AArc-Mg</strain>
    </source>
</reference>